<dbReference type="AlphaFoldDB" id="A0A2T2WJX4"/>
<dbReference type="InterPro" id="IPR052172">
    <property type="entry name" value="UxaA_altronate/galactarate_dh"/>
</dbReference>
<protein>
    <recommendedName>
        <fullName evidence="1">D-galactarate/Altronate dehydratase second domain-containing protein</fullName>
    </recommendedName>
</protein>
<evidence type="ECO:0000313" key="2">
    <source>
        <dbReference type="EMBL" id="PSR22530.1"/>
    </source>
</evidence>
<dbReference type="EMBL" id="PXYV01000015">
    <property type="protein sequence ID" value="PSR22530.1"/>
    <property type="molecule type" value="Genomic_DNA"/>
</dbReference>
<evidence type="ECO:0000259" key="1">
    <source>
        <dbReference type="Pfam" id="PF04295"/>
    </source>
</evidence>
<dbReference type="Proteomes" id="UP000241848">
    <property type="component" value="Unassembled WGS sequence"/>
</dbReference>
<sequence length="279" mass="28816">MNNAQGDFWGIRRPDGRVGIRDYLLAVPSVVCAQRAAAQAVNGLPQGVALAHPVGCAQIGADRELTRSILVGMGSHPNVRGTVVVGLGCEGVPAAEVGADIAELGVPVSVVTIQSEGGTEEAGQAAANILRQWAVPSVSRTRVPIHELVLGLGDIENLGVQGEAIIEALQARGGRVVAASAEERGTSAALTALAAQGVHLIVEQCDASHVGGHPIVPVVRWGYQPDLARALGDDWDGLVGERTPDQWVDWLLSIASGELTAAEQLGAVTFAIGRRGPTL</sequence>
<gene>
    <name evidence="2" type="ORF">C7B45_06265</name>
</gene>
<dbReference type="Pfam" id="PF04295">
    <property type="entry name" value="GD_AH_second"/>
    <property type="match status" value="1"/>
</dbReference>
<dbReference type="InterPro" id="IPR007392">
    <property type="entry name" value="GD_AH_second"/>
</dbReference>
<name>A0A2T2WJX4_9FIRM</name>
<dbReference type="PANTHER" id="PTHR30536">
    <property type="entry name" value="ALTRONATE/GALACTARATE DEHYDRATASE"/>
    <property type="match status" value="1"/>
</dbReference>
<proteinExistence type="predicted"/>
<dbReference type="PANTHER" id="PTHR30536:SF5">
    <property type="entry name" value="ALTRONATE DEHYDRATASE"/>
    <property type="match status" value="1"/>
</dbReference>
<dbReference type="GO" id="GO:0016829">
    <property type="term" value="F:lyase activity"/>
    <property type="evidence" value="ECO:0007669"/>
    <property type="project" value="InterPro"/>
</dbReference>
<feature type="domain" description="D-galactarate/Altronate dehydratase second" evidence="1">
    <location>
        <begin position="10"/>
        <end position="133"/>
    </location>
</feature>
<organism evidence="2 3">
    <name type="scientific">Sulfobacillus acidophilus</name>
    <dbReference type="NCBI Taxonomy" id="53633"/>
    <lineage>
        <taxon>Bacteria</taxon>
        <taxon>Bacillati</taxon>
        <taxon>Bacillota</taxon>
        <taxon>Clostridia</taxon>
        <taxon>Eubacteriales</taxon>
        <taxon>Clostridiales Family XVII. Incertae Sedis</taxon>
        <taxon>Sulfobacillus</taxon>
    </lineage>
</organism>
<reference evidence="2 3" key="1">
    <citation type="journal article" date="2014" name="BMC Genomics">
        <title>Comparison of environmental and isolate Sulfobacillus genomes reveals diverse carbon, sulfur, nitrogen, and hydrogen metabolisms.</title>
        <authorList>
            <person name="Justice N.B."/>
            <person name="Norman A."/>
            <person name="Brown C.T."/>
            <person name="Singh A."/>
            <person name="Thomas B.C."/>
            <person name="Banfield J.F."/>
        </authorList>
    </citation>
    <scope>NUCLEOTIDE SEQUENCE [LARGE SCALE GENOMIC DNA]</scope>
    <source>
        <strain evidence="2">AMDSBA3</strain>
    </source>
</reference>
<evidence type="ECO:0000313" key="3">
    <source>
        <dbReference type="Proteomes" id="UP000241848"/>
    </source>
</evidence>
<comment type="caution">
    <text evidence="2">The sequence shown here is derived from an EMBL/GenBank/DDBJ whole genome shotgun (WGS) entry which is preliminary data.</text>
</comment>
<accession>A0A2T2WJX4</accession>
<dbReference type="GO" id="GO:0019698">
    <property type="term" value="P:D-galacturonate catabolic process"/>
    <property type="evidence" value="ECO:0007669"/>
    <property type="project" value="TreeGrafter"/>
</dbReference>